<keyword evidence="2" id="KW-0963">Cytoplasm</keyword>
<dbReference type="Gene3D" id="6.10.250.690">
    <property type="match status" value="1"/>
</dbReference>
<sequence length="255" mass="28235">MSSWTPEDDTVSASAGHVFVVDDSAPIRELVETYLRGEGFEVTSLADGPALRAAMTAGASPDVVILDLGLPGEDGLSLTRYLRDQHHAAILIASGKGDTMDRVIGLEVGADDYLGKPFDLRELLARVRSLIRRRTHQEPPARAVATTPNSEIRRFAGWRIDLSAHSLHEPDGREVELSTGEFRLLREFVLNPNHVLTRDELMERLHGRTAGPFDRSIDVQVSRLRRKIEVDPEHPTLIKSIRGAGYMFVAQVEAD</sequence>
<feature type="domain" description="Response regulatory" evidence="10">
    <location>
        <begin position="17"/>
        <end position="131"/>
    </location>
</feature>
<dbReference type="PROSITE" id="PS50110">
    <property type="entry name" value="RESPONSE_REGULATORY"/>
    <property type="match status" value="1"/>
</dbReference>
<gene>
    <name evidence="12" type="ORF">GPA21_17320</name>
</gene>
<keyword evidence="4" id="KW-0902">Two-component regulatory system</keyword>
<evidence type="ECO:0000259" key="11">
    <source>
        <dbReference type="PROSITE" id="PS51755"/>
    </source>
</evidence>
<evidence type="ECO:0000256" key="7">
    <source>
        <dbReference type="ARBA" id="ARBA00023163"/>
    </source>
</evidence>
<keyword evidence="3 8" id="KW-0597">Phosphoprotein</keyword>
<evidence type="ECO:0000256" key="9">
    <source>
        <dbReference type="PROSITE-ProRule" id="PRU01091"/>
    </source>
</evidence>
<dbReference type="GO" id="GO:0000156">
    <property type="term" value="F:phosphorelay response regulator activity"/>
    <property type="evidence" value="ECO:0007669"/>
    <property type="project" value="TreeGrafter"/>
</dbReference>
<dbReference type="SMART" id="SM00862">
    <property type="entry name" value="Trans_reg_C"/>
    <property type="match status" value="1"/>
</dbReference>
<evidence type="ECO:0000256" key="5">
    <source>
        <dbReference type="ARBA" id="ARBA00023015"/>
    </source>
</evidence>
<dbReference type="GO" id="GO:0005829">
    <property type="term" value="C:cytosol"/>
    <property type="evidence" value="ECO:0007669"/>
    <property type="project" value="TreeGrafter"/>
</dbReference>
<reference evidence="12" key="1">
    <citation type="submission" date="2019-12" db="EMBL/GenBank/DDBJ databases">
        <title>Comparative genomics gives insights into the taxonomy of the Azoarcus-Aromatoleum group and reveals separate origins of nif in the plant-associated Azoarcus and non-plant-associated Aromatoleum sub-groups.</title>
        <authorList>
            <person name="Lafos M."/>
            <person name="Maluk M."/>
            <person name="Batista M."/>
            <person name="Junghare M."/>
            <person name="Carmona M."/>
            <person name="Faoro H."/>
            <person name="Cruz L.M."/>
            <person name="Battistoni F."/>
            <person name="De Souza E."/>
            <person name="Pedrosa F."/>
            <person name="Chen W.-M."/>
            <person name="Poole P.S."/>
            <person name="Dixon R.A."/>
            <person name="James E.K."/>
        </authorList>
    </citation>
    <scope>NUCLEOTIDE SEQUENCE</scope>
    <source>
        <strain evidence="12">NSC3</strain>
    </source>
</reference>
<keyword evidence="7" id="KW-0804">Transcription</keyword>
<dbReference type="SUPFAM" id="SSF52172">
    <property type="entry name" value="CheY-like"/>
    <property type="match status" value="1"/>
</dbReference>
<feature type="modified residue" description="4-aspartylphosphate" evidence="8">
    <location>
        <position position="67"/>
    </location>
</feature>
<dbReference type="Gene3D" id="3.40.50.2300">
    <property type="match status" value="1"/>
</dbReference>
<evidence type="ECO:0000256" key="6">
    <source>
        <dbReference type="ARBA" id="ARBA00023125"/>
    </source>
</evidence>
<dbReference type="GO" id="GO:0006355">
    <property type="term" value="P:regulation of DNA-templated transcription"/>
    <property type="evidence" value="ECO:0007669"/>
    <property type="project" value="InterPro"/>
</dbReference>
<evidence type="ECO:0000313" key="13">
    <source>
        <dbReference type="Proteomes" id="UP000599523"/>
    </source>
</evidence>
<dbReference type="SUPFAM" id="SSF46894">
    <property type="entry name" value="C-terminal effector domain of the bipartite response regulators"/>
    <property type="match status" value="1"/>
</dbReference>
<dbReference type="PROSITE" id="PS51755">
    <property type="entry name" value="OMPR_PHOB"/>
    <property type="match status" value="1"/>
</dbReference>
<organism evidence="12 13">
    <name type="scientific">Azoarcus taiwanensis</name>
    <dbReference type="NCBI Taxonomy" id="666964"/>
    <lineage>
        <taxon>Bacteria</taxon>
        <taxon>Pseudomonadati</taxon>
        <taxon>Pseudomonadota</taxon>
        <taxon>Betaproteobacteria</taxon>
        <taxon>Rhodocyclales</taxon>
        <taxon>Zoogloeaceae</taxon>
        <taxon>Azoarcus</taxon>
    </lineage>
</organism>
<comment type="caution">
    <text evidence="12">The sequence shown here is derived from an EMBL/GenBank/DDBJ whole genome shotgun (WGS) entry which is preliminary data.</text>
</comment>
<dbReference type="PANTHER" id="PTHR48111:SF4">
    <property type="entry name" value="DNA-BINDING DUAL TRANSCRIPTIONAL REGULATOR OMPR"/>
    <property type="match status" value="1"/>
</dbReference>
<keyword evidence="6 9" id="KW-0238">DNA-binding</keyword>
<dbReference type="InterPro" id="IPR001789">
    <property type="entry name" value="Sig_transdc_resp-reg_receiver"/>
</dbReference>
<evidence type="ECO:0000256" key="3">
    <source>
        <dbReference type="ARBA" id="ARBA00022553"/>
    </source>
</evidence>
<dbReference type="Pfam" id="PF00072">
    <property type="entry name" value="Response_reg"/>
    <property type="match status" value="1"/>
</dbReference>
<dbReference type="InterPro" id="IPR016032">
    <property type="entry name" value="Sig_transdc_resp-reg_C-effctor"/>
</dbReference>
<dbReference type="Proteomes" id="UP000599523">
    <property type="component" value="Unassembled WGS sequence"/>
</dbReference>
<dbReference type="InterPro" id="IPR036388">
    <property type="entry name" value="WH-like_DNA-bd_sf"/>
</dbReference>
<keyword evidence="5" id="KW-0805">Transcription regulation</keyword>
<dbReference type="Pfam" id="PF00486">
    <property type="entry name" value="Trans_reg_C"/>
    <property type="match status" value="1"/>
</dbReference>
<dbReference type="InterPro" id="IPR039420">
    <property type="entry name" value="WalR-like"/>
</dbReference>
<dbReference type="SMART" id="SM00448">
    <property type="entry name" value="REC"/>
    <property type="match status" value="1"/>
</dbReference>
<dbReference type="EMBL" id="WTVM01000148">
    <property type="protein sequence ID" value="NMG04717.1"/>
    <property type="molecule type" value="Genomic_DNA"/>
</dbReference>
<dbReference type="PANTHER" id="PTHR48111">
    <property type="entry name" value="REGULATOR OF RPOS"/>
    <property type="match status" value="1"/>
</dbReference>
<evidence type="ECO:0000259" key="10">
    <source>
        <dbReference type="PROSITE" id="PS50110"/>
    </source>
</evidence>
<evidence type="ECO:0000256" key="1">
    <source>
        <dbReference type="ARBA" id="ARBA00004496"/>
    </source>
</evidence>
<keyword evidence="13" id="KW-1185">Reference proteome</keyword>
<proteinExistence type="predicted"/>
<accession>A0A972JCP2</accession>
<feature type="DNA-binding region" description="OmpR/PhoB-type" evidence="9">
    <location>
        <begin position="150"/>
        <end position="250"/>
    </location>
</feature>
<dbReference type="GO" id="GO:0000976">
    <property type="term" value="F:transcription cis-regulatory region binding"/>
    <property type="evidence" value="ECO:0007669"/>
    <property type="project" value="TreeGrafter"/>
</dbReference>
<evidence type="ECO:0000256" key="4">
    <source>
        <dbReference type="ARBA" id="ARBA00023012"/>
    </source>
</evidence>
<feature type="domain" description="OmpR/PhoB-type" evidence="11">
    <location>
        <begin position="150"/>
        <end position="250"/>
    </location>
</feature>
<name>A0A972JCP2_9RHOO</name>
<dbReference type="InterPro" id="IPR011006">
    <property type="entry name" value="CheY-like_superfamily"/>
</dbReference>
<dbReference type="Gene3D" id="1.10.10.10">
    <property type="entry name" value="Winged helix-like DNA-binding domain superfamily/Winged helix DNA-binding domain"/>
    <property type="match status" value="1"/>
</dbReference>
<dbReference type="CDD" id="cd00383">
    <property type="entry name" value="trans_reg_C"/>
    <property type="match status" value="1"/>
</dbReference>
<evidence type="ECO:0000256" key="8">
    <source>
        <dbReference type="PROSITE-ProRule" id="PRU00169"/>
    </source>
</evidence>
<dbReference type="GO" id="GO:0032993">
    <property type="term" value="C:protein-DNA complex"/>
    <property type="evidence" value="ECO:0007669"/>
    <property type="project" value="TreeGrafter"/>
</dbReference>
<protein>
    <submittedName>
        <fullName evidence="12">Response regulator</fullName>
    </submittedName>
</protein>
<evidence type="ECO:0000313" key="12">
    <source>
        <dbReference type="EMBL" id="NMG04717.1"/>
    </source>
</evidence>
<dbReference type="FunFam" id="1.10.10.10:FF:000099">
    <property type="entry name" value="Two-component system response regulator TorR"/>
    <property type="match status" value="1"/>
</dbReference>
<dbReference type="AlphaFoldDB" id="A0A972JCP2"/>
<dbReference type="InterPro" id="IPR001867">
    <property type="entry name" value="OmpR/PhoB-type_DNA-bd"/>
</dbReference>
<evidence type="ECO:0000256" key="2">
    <source>
        <dbReference type="ARBA" id="ARBA00022490"/>
    </source>
</evidence>
<comment type="subcellular location">
    <subcellularLocation>
        <location evidence="1">Cytoplasm</location>
    </subcellularLocation>
</comment>